<keyword evidence="1" id="KW-0472">Membrane</keyword>
<dbReference type="Proteomes" id="UP001463665">
    <property type="component" value="Chromosome"/>
</dbReference>
<dbReference type="AlphaFoldDB" id="A0AAU6WRF3"/>
<feature type="transmembrane region" description="Helical" evidence="1">
    <location>
        <begin position="108"/>
        <end position="130"/>
    </location>
</feature>
<name>A0AAU6WRF3_9FLAO</name>
<organism evidence="2 3">
    <name type="scientific">Chryseobacterium endophyticum</name>
    <dbReference type="NCBI Taxonomy" id="1854762"/>
    <lineage>
        <taxon>Bacteria</taxon>
        <taxon>Pseudomonadati</taxon>
        <taxon>Bacteroidota</taxon>
        <taxon>Flavobacteriia</taxon>
        <taxon>Flavobacteriales</taxon>
        <taxon>Weeksellaceae</taxon>
        <taxon>Chryseobacterium group</taxon>
        <taxon>Chryseobacterium</taxon>
    </lineage>
</organism>
<evidence type="ECO:0000313" key="2">
    <source>
        <dbReference type="EMBL" id="XAO75351.1"/>
    </source>
</evidence>
<proteinExistence type="predicted"/>
<evidence type="ECO:0000313" key="3">
    <source>
        <dbReference type="Proteomes" id="UP001463665"/>
    </source>
</evidence>
<feature type="transmembrane region" description="Helical" evidence="1">
    <location>
        <begin position="142"/>
        <end position="161"/>
    </location>
</feature>
<accession>A0AAU6WRF3</accession>
<keyword evidence="1" id="KW-0812">Transmembrane</keyword>
<gene>
    <name evidence="2" type="ORF">AAFP95_05220</name>
</gene>
<dbReference type="EMBL" id="CP154834">
    <property type="protein sequence ID" value="XAO75351.1"/>
    <property type="molecule type" value="Genomic_DNA"/>
</dbReference>
<sequence length="171" mass="19286">MKTQTLFLTINASEEFIAFIPVILYFLILLLVFWKLRKDKVTLKELLLDKDVVIEIEEQKTKQAQETAKTAAKLGLPIAEAYVNNLKTDEVSSEEDENPKQTRSISRLLAFISGLISVGLSCTITTFYMWSYFNKNMPEPKLSELLTVLLSLGMGVIPYAFNKVGTALKNS</sequence>
<dbReference type="RefSeq" id="WP_294263944.1">
    <property type="nucleotide sequence ID" value="NZ_CP154834.1"/>
</dbReference>
<reference evidence="2 3" key="1">
    <citation type="submission" date="2024-04" db="EMBL/GenBank/DDBJ databases">
        <title>Genome sequencing and assembly of rice foliar adapted Chryseobacterium endophyticum OsEnb-ALM-A6.</title>
        <authorList>
            <person name="Kumar S."/>
            <person name="Javed M."/>
            <person name="Chouhan V."/>
            <person name="Charishma K."/>
            <person name="Patel A."/>
            <person name="Kumar M."/>
            <person name="Sahu K.P."/>
            <person name="Kumar A."/>
        </authorList>
    </citation>
    <scope>NUCLEOTIDE SEQUENCE [LARGE SCALE GENOMIC DNA]</scope>
    <source>
        <strain evidence="2 3">OsEnb-ALM-A6</strain>
    </source>
</reference>
<keyword evidence="1" id="KW-1133">Transmembrane helix</keyword>
<evidence type="ECO:0000256" key="1">
    <source>
        <dbReference type="SAM" id="Phobius"/>
    </source>
</evidence>
<keyword evidence="3" id="KW-1185">Reference proteome</keyword>
<protein>
    <recommendedName>
        <fullName evidence="4">MotA/TolQ/ExbB proton channel domain-containing protein</fullName>
    </recommendedName>
</protein>
<feature type="transmembrane region" description="Helical" evidence="1">
    <location>
        <begin position="16"/>
        <end position="34"/>
    </location>
</feature>
<evidence type="ECO:0008006" key="4">
    <source>
        <dbReference type="Google" id="ProtNLM"/>
    </source>
</evidence>